<proteinExistence type="predicted"/>
<gene>
    <name evidence="1" type="ORF">MNBD_ALPHA09-1626</name>
</gene>
<dbReference type="AlphaFoldDB" id="A0A3B0TWE1"/>
<evidence type="ECO:0000313" key="1">
    <source>
        <dbReference type="EMBL" id="VAW18742.1"/>
    </source>
</evidence>
<protein>
    <submittedName>
        <fullName evidence="1">Uncharacterized protein</fullName>
    </submittedName>
</protein>
<reference evidence="1" key="1">
    <citation type="submission" date="2018-06" db="EMBL/GenBank/DDBJ databases">
        <authorList>
            <person name="Zhirakovskaya E."/>
        </authorList>
    </citation>
    <scope>NUCLEOTIDE SEQUENCE</scope>
</reference>
<name>A0A3B0TWE1_9ZZZZ</name>
<dbReference type="EMBL" id="UOEM01000118">
    <property type="protein sequence ID" value="VAW18742.1"/>
    <property type="molecule type" value="Genomic_DNA"/>
</dbReference>
<accession>A0A3B0TWE1</accession>
<organism evidence="1">
    <name type="scientific">hydrothermal vent metagenome</name>
    <dbReference type="NCBI Taxonomy" id="652676"/>
    <lineage>
        <taxon>unclassified sequences</taxon>
        <taxon>metagenomes</taxon>
        <taxon>ecological metagenomes</taxon>
    </lineage>
</organism>
<sequence length="162" mass="18252">MEGFEDIGMTSSEFRERIDLVLQDSEYKPGIEFGIIDMTGLQASITVVLDQVVIRVSRKCERVEPQGVDGRFRHNAQVGRICFQMLHIKMDDVVAKQKPGTVGEFVQRTQSLAKVSTAKNKSLRNPRTHRSKALNPVGLGINFKINRDAPSPKRLGLNRSRF</sequence>